<keyword evidence="5" id="KW-1185">Reference proteome</keyword>
<dbReference type="InterPro" id="IPR013320">
    <property type="entry name" value="ConA-like_dom_sf"/>
</dbReference>
<reference evidence="4 5" key="1">
    <citation type="journal article" date="2015" name="Genome Announc.">
        <title>Expanding the biotechnology potential of lactobacilli through comparative genomics of 213 strains and associated genera.</title>
        <authorList>
            <person name="Sun Z."/>
            <person name="Harris H.M."/>
            <person name="McCann A."/>
            <person name="Guo C."/>
            <person name="Argimon S."/>
            <person name="Zhang W."/>
            <person name="Yang X."/>
            <person name="Jeffery I.B."/>
            <person name="Cooney J.C."/>
            <person name="Kagawa T.F."/>
            <person name="Liu W."/>
            <person name="Song Y."/>
            <person name="Salvetti E."/>
            <person name="Wrobel A."/>
            <person name="Rasinkangas P."/>
            <person name="Parkhill J."/>
            <person name="Rea M.C."/>
            <person name="O'Sullivan O."/>
            <person name="Ritari J."/>
            <person name="Douillard F.P."/>
            <person name="Paul Ross R."/>
            <person name="Yang R."/>
            <person name="Briner A.E."/>
            <person name="Felis G.E."/>
            <person name="de Vos W.M."/>
            <person name="Barrangou R."/>
            <person name="Klaenhammer T.R."/>
            <person name="Caufield P.W."/>
            <person name="Cui Y."/>
            <person name="Zhang H."/>
            <person name="O'Toole P.W."/>
        </authorList>
    </citation>
    <scope>NUCLEOTIDE SEQUENCE [LARGE SCALE GENOMIC DNA]</scope>
    <source>
        <strain evidence="4 5">DSM 19394</strain>
    </source>
</reference>
<feature type="signal peptide" evidence="2">
    <location>
        <begin position="1"/>
        <end position="40"/>
    </location>
</feature>
<sequence>MNKMMVNAGGVVMRLKRLKWLGLLGVLGAFLGGSMMTAHATDTNATAAMPQGVGSLENIFTMPSLSGKLSNSAKLITSTNSENAGQPAVQITDAKNQVGAVWSTTDNLLDLSKDETASMWLYFGGNADTPLNGTGDGMAFVLQNVGPSAITSGISSKVSPGQTLGVWGLDNDNTASNATTIAAKAIQKSWALEFDEYDNGSRQGNDNGGFDGSNGVDGSHIASNYPGEASSYTRHGTTNNSNKYYYTLNHQGIIGAQLSDGAWHHVTLTWQAPAVGETAGRMTYTFNDKNPTTGLSQTATATKTETVDIAKLGLAPIATTTSAREVYWGFTGSTGGAYANNVVAFDQVPGLVDASADMTIKDETLDKTLKTSDDYVNGNDDLTYQYNLTYNGGKQDWTNLVTSLPKPADVTFSGGTITYADKTQEDFTAAELNSATITHKLGKALSATNKTATVKLTGKAKAVTTNTPVAAANQSFNGSNSVVATESPAYTIYPARSLYLRMASTNGSTVKTGESLPLSGTVSVDSSEKPDDPIENKDVTLHTTLSNGNTIDNFTLNGTTSNADEEGAFNFQLPASKLSPGVNQVTMYATDDRGHRSNTVTFDIVLNGELKFGTVSQKSSFKDTVLTGNTQEVLRQNDWQVEVDNTLGSGTSWTLQAAASQFTDDLGRSLRGQVIYVDNADQTHTLSTTPTTIMKKTATQASETTDVAADWTDKTGLMLKVNGDAMAGSYSGEITWTLTNSVPS</sequence>
<feature type="domain" description="WxL" evidence="3">
    <location>
        <begin position="593"/>
        <end position="740"/>
    </location>
</feature>
<dbReference type="InterPro" id="IPR027994">
    <property type="entry name" value="WxL_dom"/>
</dbReference>
<dbReference type="EMBL" id="AZDV01000005">
    <property type="protein sequence ID" value="KRK96033.1"/>
    <property type="molecule type" value="Genomic_DNA"/>
</dbReference>
<dbReference type="Gene3D" id="2.60.120.200">
    <property type="match status" value="1"/>
</dbReference>
<dbReference type="AlphaFoldDB" id="A0A0R1LT16"/>
<dbReference type="Proteomes" id="UP000051955">
    <property type="component" value="Unassembled WGS sequence"/>
</dbReference>
<evidence type="ECO:0000256" key="2">
    <source>
        <dbReference type="SAM" id="SignalP"/>
    </source>
</evidence>
<accession>A0A0R1LT16</accession>
<dbReference type="STRING" id="1423715.FD25_GL002494"/>
<feature type="region of interest" description="Disordered" evidence="1">
    <location>
        <begin position="197"/>
        <end position="234"/>
    </location>
</feature>
<organism evidence="4 5">
    <name type="scientific">Levilactobacillus acidifarinae DSM 19394 = JCM 15949</name>
    <dbReference type="NCBI Taxonomy" id="1423715"/>
    <lineage>
        <taxon>Bacteria</taxon>
        <taxon>Bacillati</taxon>
        <taxon>Bacillota</taxon>
        <taxon>Bacilli</taxon>
        <taxon>Lactobacillales</taxon>
        <taxon>Lactobacillaceae</taxon>
        <taxon>Levilactobacillus</taxon>
    </lineage>
</organism>
<gene>
    <name evidence="4" type="ORF">FD25_GL002494</name>
</gene>
<dbReference type="SUPFAM" id="SSF49899">
    <property type="entry name" value="Concanavalin A-like lectins/glucanases"/>
    <property type="match status" value="1"/>
</dbReference>
<proteinExistence type="predicted"/>
<dbReference type="PATRIC" id="fig|1423715.3.peg.2575"/>
<dbReference type="Pfam" id="PF13731">
    <property type="entry name" value="WxL"/>
    <property type="match status" value="1"/>
</dbReference>
<protein>
    <recommendedName>
        <fullName evidence="3">WxL domain-containing protein</fullName>
    </recommendedName>
</protein>
<evidence type="ECO:0000259" key="3">
    <source>
        <dbReference type="Pfam" id="PF13731"/>
    </source>
</evidence>
<name>A0A0R1LT16_9LACO</name>
<feature type="chain" id="PRO_5006407570" description="WxL domain-containing protein" evidence="2">
    <location>
        <begin position="41"/>
        <end position="744"/>
    </location>
</feature>
<keyword evidence="2" id="KW-0732">Signal</keyword>
<evidence type="ECO:0000256" key="1">
    <source>
        <dbReference type="SAM" id="MobiDB-lite"/>
    </source>
</evidence>
<evidence type="ECO:0000313" key="4">
    <source>
        <dbReference type="EMBL" id="KRK96033.1"/>
    </source>
</evidence>
<comment type="caution">
    <text evidence="4">The sequence shown here is derived from an EMBL/GenBank/DDBJ whole genome shotgun (WGS) entry which is preliminary data.</text>
</comment>
<evidence type="ECO:0000313" key="5">
    <source>
        <dbReference type="Proteomes" id="UP000051955"/>
    </source>
</evidence>